<gene>
    <name evidence="6" type="ORF">C2S53_004019</name>
</gene>
<dbReference type="InterPro" id="IPR000210">
    <property type="entry name" value="BTB/POZ_dom"/>
</dbReference>
<dbReference type="PROSITE" id="PS51649">
    <property type="entry name" value="NPH3"/>
    <property type="match status" value="1"/>
</dbReference>
<dbReference type="PROSITE" id="PS50097">
    <property type="entry name" value="BTB"/>
    <property type="match status" value="1"/>
</dbReference>
<dbReference type="Pfam" id="PF03000">
    <property type="entry name" value="NPH3"/>
    <property type="match status" value="1"/>
</dbReference>
<evidence type="ECO:0008006" key="8">
    <source>
        <dbReference type="Google" id="ProtNLM"/>
    </source>
</evidence>
<proteinExistence type="inferred from homology"/>
<evidence type="ECO:0000256" key="2">
    <source>
        <dbReference type="ARBA" id="ARBA00022786"/>
    </source>
</evidence>
<comment type="pathway">
    <text evidence="1">Protein modification; protein ubiquitination.</text>
</comment>
<dbReference type="SUPFAM" id="SSF54695">
    <property type="entry name" value="POZ domain"/>
    <property type="match status" value="1"/>
</dbReference>
<evidence type="ECO:0000313" key="7">
    <source>
        <dbReference type="Proteomes" id="UP001190926"/>
    </source>
</evidence>
<dbReference type="InterPro" id="IPR011333">
    <property type="entry name" value="SKP1/BTB/POZ_sf"/>
</dbReference>
<keyword evidence="2" id="KW-0833">Ubl conjugation pathway</keyword>
<sequence>MLPDLQVDVNGQETFSVSMKILASFSGKLKKMFGKPALNNKVSLKLVFQDFPGGAEGFELILRFCYNGGRIGITPSNVVLLHSAAKYLEINQDQTTKHCESVHFLTWSEILDCLKQCQEFISFMNSSRIVQEILNAAVEKISMPNVSSPFAFSCSDFSGTQFSGDVSTNCSRSSSFQTINWLRDLEFLNTYLFEKVINTMISQKLDHGVVCSFLLHYQRVKFIGFLPADNKCKITEVVISSLCSLDGGFRLFPFRSLCDMLRACLTLKMGKCWVKKVERMIGLRLDEATLDDLLIPSHGRKANWAYDVNMILRFLKIFLGERREKLFIPRLRRVGFLMDLYLAEVAPDPHLKPLKFLALGLALPNSARESYDSFCEVISMYFKVHKLLSEEEKIRICSVLNADKLSSESLVNLANNVEFPACVAAAALVILQSNLKILSNDEKNVEFKWSSSISADEGEQIVVHLSEGKECRKVLKVSSDTTKMIATCQKSAKSLPRLCS</sequence>
<evidence type="ECO:0000256" key="1">
    <source>
        <dbReference type="ARBA" id="ARBA00004906"/>
    </source>
</evidence>
<dbReference type="Proteomes" id="UP001190926">
    <property type="component" value="Unassembled WGS sequence"/>
</dbReference>
<dbReference type="AlphaFoldDB" id="A0AAD4JJ76"/>
<feature type="domain" description="NPH3" evidence="5">
    <location>
        <begin position="179"/>
        <end position="434"/>
    </location>
</feature>
<evidence type="ECO:0000259" key="5">
    <source>
        <dbReference type="PROSITE" id="PS51649"/>
    </source>
</evidence>
<dbReference type="EMBL" id="SDAM02000044">
    <property type="protein sequence ID" value="KAH6834782.1"/>
    <property type="molecule type" value="Genomic_DNA"/>
</dbReference>
<organism evidence="6 7">
    <name type="scientific">Perilla frutescens var. hirtella</name>
    <name type="common">Perilla citriodora</name>
    <name type="synonym">Perilla setoyensis</name>
    <dbReference type="NCBI Taxonomy" id="608512"/>
    <lineage>
        <taxon>Eukaryota</taxon>
        <taxon>Viridiplantae</taxon>
        <taxon>Streptophyta</taxon>
        <taxon>Embryophyta</taxon>
        <taxon>Tracheophyta</taxon>
        <taxon>Spermatophyta</taxon>
        <taxon>Magnoliopsida</taxon>
        <taxon>eudicotyledons</taxon>
        <taxon>Gunneridae</taxon>
        <taxon>Pentapetalae</taxon>
        <taxon>asterids</taxon>
        <taxon>lamiids</taxon>
        <taxon>Lamiales</taxon>
        <taxon>Lamiaceae</taxon>
        <taxon>Nepetoideae</taxon>
        <taxon>Elsholtzieae</taxon>
        <taxon>Perilla</taxon>
    </lineage>
</organism>
<dbReference type="InterPro" id="IPR043454">
    <property type="entry name" value="NPH3/RPT2-like"/>
</dbReference>
<dbReference type="Gene3D" id="3.30.710.10">
    <property type="entry name" value="Potassium Channel Kv1.1, Chain A"/>
    <property type="match status" value="1"/>
</dbReference>
<name>A0AAD4JJ76_PERFH</name>
<evidence type="ECO:0000256" key="3">
    <source>
        <dbReference type="PROSITE-ProRule" id="PRU00982"/>
    </source>
</evidence>
<dbReference type="Pfam" id="PF00651">
    <property type="entry name" value="BTB"/>
    <property type="match status" value="1"/>
</dbReference>
<keyword evidence="7" id="KW-1185">Reference proteome</keyword>
<protein>
    <recommendedName>
        <fullName evidence="8">BTB/POZ domain-containing protein At3g22104-like</fullName>
    </recommendedName>
</protein>
<dbReference type="InterPro" id="IPR027356">
    <property type="entry name" value="NPH3_dom"/>
</dbReference>
<evidence type="ECO:0000259" key="4">
    <source>
        <dbReference type="PROSITE" id="PS50097"/>
    </source>
</evidence>
<reference evidence="6 7" key="1">
    <citation type="journal article" date="2021" name="Nat. Commun.">
        <title>Incipient diploidization of the medicinal plant Perilla within 10,000 years.</title>
        <authorList>
            <person name="Zhang Y."/>
            <person name="Shen Q."/>
            <person name="Leng L."/>
            <person name="Zhang D."/>
            <person name="Chen S."/>
            <person name="Shi Y."/>
            <person name="Ning Z."/>
            <person name="Chen S."/>
        </authorList>
    </citation>
    <scope>NUCLEOTIDE SEQUENCE [LARGE SCALE GENOMIC DNA]</scope>
    <source>
        <strain evidence="7">cv. PC099</strain>
    </source>
</reference>
<accession>A0AAD4JJ76</accession>
<dbReference type="PANTHER" id="PTHR32370">
    <property type="entry name" value="OS12G0117600 PROTEIN"/>
    <property type="match status" value="1"/>
</dbReference>
<feature type="domain" description="BTB" evidence="4">
    <location>
        <begin position="3"/>
        <end position="68"/>
    </location>
</feature>
<comment type="similarity">
    <text evidence="3">Belongs to the NPH3 family.</text>
</comment>
<evidence type="ECO:0000313" key="6">
    <source>
        <dbReference type="EMBL" id="KAH6834782.1"/>
    </source>
</evidence>
<comment type="caution">
    <text evidence="6">The sequence shown here is derived from an EMBL/GenBank/DDBJ whole genome shotgun (WGS) entry which is preliminary data.</text>
</comment>
<dbReference type="SMART" id="SM00225">
    <property type="entry name" value="BTB"/>
    <property type="match status" value="1"/>
</dbReference>